<feature type="region of interest" description="Disordered" evidence="19">
    <location>
        <begin position="321"/>
        <end position="390"/>
    </location>
</feature>
<evidence type="ECO:0000256" key="14">
    <source>
        <dbReference type="ARBA" id="ARBA00023180"/>
    </source>
</evidence>
<evidence type="ECO:0000256" key="8">
    <source>
        <dbReference type="ARBA" id="ARBA00022669"/>
    </source>
</evidence>
<reference evidence="24 25" key="1">
    <citation type="submission" date="2016-07" db="EMBL/GenBank/DDBJ databases">
        <title>Multiple horizontal gene transfer events from other fungi enriched the ability of initially mycotrophic Trichoderma (Ascomycota) to feed on dead plant biomass.</title>
        <authorList>
            <consortium name="DOE Joint Genome Institute"/>
            <person name="Aerts A."/>
            <person name="Atanasova L."/>
            <person name="Chenthamara K."/>
            <person name="Zhang J."/>
            <person name="Grujic M."/>
            <person name="Henrissat B."/>
            <person name="Kuo A."/>
            <person name="Salamov A."/>
            <person name="Lipzen A."/>
            <person name="Labutti K."/>
            <person name="Barry K."/>
            <person name="Miao Y."/>
            <person name="Rahimi M.J."/>
            <person name="Shen Q."/>
            <person name="Grigoriev I.V."/>
            <person name="Kubicek C.P."/>
            <person name="Druzhinina I.S."/>
        </authorList>
    </citation>
    <scope>NUCLEOTIDE SEQUENCE [LARGE SCALE GENOMIC DNA]</scope>
    <source>
        <strain evidence="24 25">CBS 433.97</strain>
    </source>
</reference>
<feature type="signal peptide" evidence="20">
    <location>
        <begin position="1"/>
        <end position="28"/>
    </location>
</feature>
<feature type="chain" id="PRO_5015754681" evidence="20">
    <location>
        <begin position="29"/>
        <end position="625"/>
    </location>
</feature>
<dbReference type="InterPro" id="IPR001002">
    <property type="entry name" value="Chitin-bd_1"/>
</dbReference>
<feature type="disulfide bond" evidence="18">
    <location>
        <begin position="576"/>
        <end position="583"/>
    </location>
</feature>
<evidence type="ECO:0000256" key="16">
    <source>
        <dbReference type="ARBA" id="ARBA00044955"/>
    </source>
</evidence>
<dbReference type="InterPro" id="IPR036779">
    <property type="entry name" value="LysM_dom_sf"/>
</dbReference>
<evidence type="ECO:0000256" key="11">
    <source>
        <dbReference type="ARBA" id="ARBA00023004"/>
    </source>
</evidence>
<feature type="disulfide bond" evidence="18">
    <location>
        <begin position="585"/>
        <end position="618"/>
    </location>
</feature>
<dbReference type="InterPro" id="IPR018392">
    <property type="entry name" value="LysM"/>
</dbReference>
<evidence type="ECO:0000256" key="1">
    <source>
        <dbReference type="ARBA" id="ARBA00004609"/>
    </source>
</evidence>
<feature type="disulfide bond" evidence="18">
    <location>
        <begin position="417"/>
        <end position="424"/>
    </location>
</feature>
<keyword evidence="13 17" id="KW-1015">Disulfide bond</keyword>
<name>A0A2T3YUP8_TRIA4</name>
<feature type="compositionally biased region" description="Low complexity" evidence="19">
    <location>
        <begin position="324"/>
        <end position="385"/>
    </location>
</feature>
<feature type="disulfide bond" evidence="18">
    <location>
        <begin position="426"/>
        <end position="459"/>
    </location>
</feature>
<sequence length="625" mass="63135">MKSPQRTSWSRHLASWAIALCLTATVRASNQCAPSIWQPGQFEDGLFVAAAIPTPTSSFSSGASTAASSSVGTTSSPVPVVISPVVSGGNITTGTVNCRYAGTTEGMDINYYTCSALAAQYGISVETFFMLNPDVNPDCGNIKADTDYCVAGFVEPARATAGLCGPPNGNATCLGTEFQCCNANTFKCGNSTEDCADGTCYEGACAGDSVFTTTGECGHQHGYKQCAGVWGDCCNADGKCGTGESFCGYGVCQLGNCTVPSQPTGPPSWLNGNTTDGTCGGTNHYTCSVVYGNCCNKDGICGSLASDCGEGCQPQFGNCTTPNTGSSSTSSSSKASSSKTSSSSKVSSSSTKVTTSGHTTTVSSKSSTPSSKPASTHATTTTSAKPPNTSIPGEAALPSCGQLCFNNMLAQYSSLGCNALDAYCLCNNVDFSNGLRDCSNGACGTAVASTVIAFGSAYCSTAFATHKPTTTGEAALPSCGQTCFNNMLAQYSQLGCPSPQDSYCLCNNVDFSNGLRDCSNGACGTAVASTVIAFGSAYCSTASATHTAAVTGVGSLPACGQTCFNNMLAQYSQLGCASPDPKCLCKNVNFGYGLRDCSNGACGTAVASTVIAFGSSYCASATASP</sequence>
<comment type="caution">
    <text evidence="17">Lacks conserved residue(s) required for the propagation of feature annotation.</text>
</comment>
<dbReference type="PANTHER" id="PTHR37928">
    <property type="entry name" value="CFEM DOMAIN PROTEIN (AFU_ORTHOLOGUE AFUA_6G14090)"/>
    <property type="match status" value="1"/>
</dbReference>
<dbReference type="InterPro" id="IPR036861">
    <property type="entry name" value="Endochitinase-like_sf"/>
</dbReference>
<feature type="disulfide bond" evidence="17">
    <location>
        <begin position="294"/>
        <end position="308"/>
    </location>
</feature>
<feature type="disulfide bond" evidence="17">
    <location>
        <begin position="233"/>
        <end position="247"/>
    </location>
</feature>
<keyword evidence="10 20" id="KW-0732">Signal</keyword>
<gene>
    <name evidence="24" type="ORF">M441DRAFT_151574</name>
</gene>
<evidence type="ECO:0000256" key="4">
    <source>
        <dbReference type="ARBA" id="ARBA00022475"/>
    </source>
</evidence>
<feature type="binding site" description="axial binding residue" evidence="18">
    <location>
        <position position="580"/>
    </location>
    <ligand>
        <name>heme</name>
        <dbReference type="ChEBI" id="CHEBI:30413"/>
    </ligand>
    <ligandPart>
        <name>Fe</name>
        <dbReference type="ChEBI" id="CHEBI:18248"/>
    </ligandPart>
</feature>
<feature type="domain" description="CFEM" evidence="23">
    <location>
        <begin position="372"/>
        <end position="482"/>
    </location>
</feature>
<dbReference type="EMBL" id="KZ679271">
    <property type="protein sequence ID" value="PTB36259.1"/>
    <property type="molecule type" value="Genomic_DNA"/>
</dbReference>
<proteinExistence type="inferred from homology"/>
<dbReference type="GO" id="GO:0005576">
    <property type="term" value="C:extracellular region"/>
    <property type="evidence" value="ECO:0007669"/>
    <property type="project" value="UniProtKB-SubCell"/>
</dbReference>
<keyword evidence="11 18" id="KW-0408">Iron</keyword>
<evidence type="ECO:0000256" key="20">
    <source>
        <dbReference type="SAM" id="SignalP"/>
    </source>
</evidence>
<keyword evidence="5" id="KW-0964">Secreted</keyword>
<comment type="similarity">
    <text evidence="3">Belongs to the RBT5 family.</text>
</comment>
<feature type="domain" description="CFEM" evidence="23">
    <location>
        <begin position="530"/>
        <end position="625"/>
    </location>
</feature>
<evidence type="ECO:0000256" key="13">
    <source>
        <dbReference type="ARBA" id="ARBA00023157"/>
    </source>
</evidence>
<evidence type="ECO:0000259" key="23">
    <source>
        <dbReference type="PROSITE" id="PS52012"/>
    </source>
</evidence>
<feature type="domain" description="Chitin-binding type-1" evidence="21">
    <location>
        <begin position="276"/>
        <end position="321"/>
    </location>
</feature>
<dbReference type="PANTHER" id="PTHR37928:SF1">
    <property type="entry name" value="CFEM DOMAIN PROTEIN (AFU_ORTHOLOGUE AFUA_6G14090)"/>
    <property type="match status" value="1"/>
</dbReference>
<evidence type="ECO:0000259" key="21">
    <source>
        <dbReference type="PROSITE" id="PS50941"/>
    </source>
</evidence>
<evidence type="ECO:0000256" key="3">
    <source>
        <dbReference type="ARBA" id="ARBA00010031"/>
    </source>
</evidence>
<keyword evidence="15" id="KW-0449">Lipoprotein</keyword>
<dbReference type="PROSITE" id="PS50941">
    <property type="entry name" value="CHIT_BIND_I_2"/>
    <property type="match status" value="2"/>
</dbReference>
<dbReference type="GO" id="GO:0098552">
    <property type="term" value="C:side of membrane"/>
    <property type="evidence" value="ECO:0007669"/>
    <property type="project" value="UniProtKB-KW"/>
</dbReference>
<dbReference type="Gene3D" id="3.30.60.10">
    <property type="entry name" value="Endochitinase-like"/>
    <property type="match status" value="1"/>
</dbReference>
<dbReference type="Proteomes" id="UP000240493">
    <property type="component" value="Unassembled WGS sequence"/>
</dbReference>
<dbReference type="GO" id="GO:0005886">
    <property type="term" value="C:plasma membrane"/>
    <property type="evidence" value="ECO:0007669"/>
    <property type="project" value="UniProtKB-SubCell"/>
</dbReference>
<dbReference type="InterPro" id="IPR051735">
    <property type="entry name" value="CFEM_domain"/>
</dbReference>
<keyword evidence="6 18" id="KW-0349">Heme</keyword>
<keyword evidence="8 17" id="KW-0147">Chitin-binding</keyword>
<organism evidence="24 25">
    <name type="scientific">Trichoderma asperellum (strain ATCC 204424 / CBS 433.97 / NBRC 101777)</name>
    <dbReference type="NCBI Taxonomy" id="1042311"/>
    <lineage>
        <taxon>Eukaryota</taxon>
        <taxon>Fungi</taxon>
        <taxon>Dikarya</taxon>
        <taxon>Ascomycota</taxon>
        <taxon>Pezizomycotina</taxon>
        <taxon>Sordariomycetes</taxon>
        <taxon>Hypocreomycetidae</taxon>
        <taxon>Hypocreales</taxon>
        <taxon>Hypocreaceae</taxon>
        <taxon>Trichoderma</taxon>
    </lineage>
</organism>
<dbReference type="PROSITE" id="PS51782">
    <property type="entry name" value="LYSM"/>
    <property type="match status" value="1"/>
</dbReference>
<dbReference type="SMART" id="SM00747">
    <property type="entry name" value="CFEM"/>
    <property type="match status" value="3"/>
</dbReference>
<evidence type="ECO:0000256" key="10">
    <source>
        <dbReference type="ARBA" id="ARBA00022729"/>
    </source>
</evidence>
<evidence type="ECO:0000256" key="9">
    <source>
        <dbReference type="ARBA" id="ARBA00022723"/>
    </source>
</evidence>
<accession>A0A2T3YUP8</accession>
<evidence type="ECO:0000313" key="24">
    <source>
        <dbReference type="EMBL" id="PTB36259.1"/>
    </source>
</evidence>
<comment type="similarity">
    <text evidence="16">Belongs to the secreted LysM effector family.</text>
</comment>
<evidence type="ECO:0000256" key="19">
    <source>
        <dbReference type="SAM" id="MobiDB-lite"/>
    </source>
</evidence>
<evidence type="ECO:0000256" key="18">
    <source>
        <dbReference type="PROSITE-ProRule" id="PRU01356"/>
    </source>
</evidence>
<protein>
    <submittedName>
        <fullName evidence="24">Carbohydrate-binding module family 18 protein</fullName>
    </submittedName>
</protein>
<keyword evidence="4" id="KW-1003">Cell membrane</keyword>
<evidence type="ECO:0000256" key="5">
    <source>
        <dbReference type="ARBA" id="ARBA00022525"/>
    </source>
</evidence>
<dbReference type="Gene3D" id="3.10.350.10">
    <property type="entry name" value="LysM domain"/>
    <property type="match status" value="1"/>
</dbReference>
<evidence type="ECO:0000256" key="15">
    <source>
        <dbReference type="ARBA" id="ARBA00023288"/>
    </source>
</evidence>
<dbReference type="PROSITE" id="PS52012">
    <property type="entry name" value="CFEM"/>
    <property type="match status" value="2"/>
</dbReference>
<dbReference type="GO" id="GO:0008061">
    <property type="term" value="F:chitin binding"/>
    <property type="evidence" value="ECO:0007669"/>
    <property type="project" value="UniProtKB-UniRule"/>
</dbReference>
<evidence type="ECO:0000256" key="7">
    <source>
        <dbReference type="ARBA" id="ARBA00022622"/>
    </source>
</evidence>
<dbReference type="GO" id="GO:0046872">
    <property type="term" value="F:metal ion binding"/>
    <property type="evidence" value="ECO:0007669"/>
    <property type="project" value="UniProtKB-UniRule"/>
</dbReference>
<feature type="binding site" description="axial binding residue" evidence="18">
    <location>
        <position position="421"/>
    </location>
    <ligand>
        <name>heme</name>
        <dbReference type="ChEBI" id="CHEBI:30413"/>
    </ligand>
    <ligandPart>
        <name>Fe</name>
        <dbReference type="ChEBI" id="CHEBI:18248"/>
    </ligandPart>
</feature>
<keyword evidence="9 18" id="KW-0479">Metal-binding</keyword>
<dbReference type="InterPro" id="IPR008427">
    <property type="entry name" value="Extracellular_membr_CFEM_dom"/>
</dbReference>
<evidence type="ECO:0000259" key="22">
    <source>
        <dbReference type="PROSITE" id="PS51782"/>
    </source>
</evidence>
<keyword evidence="12" id="KW-0472">Membrane</keyword>
<dbReference type="CDD" id="cd00118">
    <property type="entry name" value="LysM"/>
    <property type="match status" value="1"/>
</dbReference>
<dbReference type="STRING" id="1042311.A0A2T3YUP8"/>
<keyword evidence="7" id="KW-0336">GPI-anchor</keyword>
<feature type="domain" description="LysM" evidence="22">
    <location>
        <begin position="100"/>
        <end position="150"/>
    </location>
</feature>
<dbReference type="Pfam" id="PF05730">
    <property type="entry name" value="CFEM"/>
    <property type="match status" value="3"/>
</dbReference>
<evidence type="ECO:0000256" key="12">
    <source>
        <dbReference type="ARBA" id="ARBA00023136"/>
    </source>
</evidence>
<evidence type="ECO:0000256" key="17">
    <source>
        <dbReference type="PROSITE-ProRule" id="PRU00261"/>
    </source>
</evidence>
<evidence type="ECO:0000256" key="6">
    <source>
        <dbReference type="ARBA" id="ARBA00022617"/>
    </source>
</evidence>
<dbReference type="OrthoDB" id="1193027at2759"/>
<keyword evidence="14" id="KW-0325">Glycoprotein</keyword>
<comment type="subcellular location">
    <subcellularLocation>
        <location evidence="1">Cell membrane</location>
        <topology evidence="1">Lipid-anchor</topology>
        <topology evidence="1">GPI-anchor</topology>
    </subcellularLocation>
    <subcellularLocation>
        <location evidence="2">Secreted</location>
    </subcellularLocation>
</comment>
<keyword evidence="25" id="KW-1185">Reference proteome</keyword>
<evidence type="ECO:0000313" key="25">
    <source>
        <dbReference type="Proteomes" id="UP000240493"/>
    </source>
</evidence>
<feature type="domain" description="Chitin-binding type-1" evidence="21">
    <location>
        <begin position="214"/>
        <end position="259"/>
    </location>
</feature>
<dbReference type="AlphaFoldDB" id="A0A2T3YUP8"/>
<evidence type="ECO:0000256" key="2">
    <source>
        <dbReference type="ARBA" id="ARBA00004613"/>
    </source>
</evidence>